<accession>A0A0D3ITD4</accession>
<proteinExistence type="predicted"/>
<dbReference type="KEGG" id="ehx:EMIHUDRAFT_432471"/>
<dbReference type="HOGENOM" id="CLU_1144355_0_0_1"/>
<dbReference type="PaxDb" id="2903-EOD14519"/>
<organism evidence="3 4">
    <name type="scientific">Emiliania huxleyi (strain CCMP1516)</name>
    <dbReference type="NCBI Taxonomy" id="280463"/>
    <lineage>
        <taxon>Eukaryota</taxon>
        <taxon>Haptista</taxon>
        <taxon>Haptophyta</taxon>
        <taxon>Prymnesiophyceae</taxon>
        <taxon>Isochrysidales</taxon>
        <taxon>Noelaerhabdaceae</taxon>
        <taxon>Emiliania</taxon>
    </lineage>
</organism>
<evidence type="ECO:0000313" key="4">
    <source>
        <dbReference type="Proteomes" id="UP000013827"/>
    </source>
</evidence>
<name>A0A0D3ITD4_EMIH1</name>
<reference evidence="4" key="1">
    <citation type="journal article" date="2013" name="Nature">
        <title>Pan genome of the phytoplankton Emiliania underpins its global distribution.</title>
        <authorList>
            <person name="Read B.A."/>
            <person name="Kegel J."/>
            <person name="Klute M.J."/>
            <person name="Kuo A."/>
            <person name="Lefebvre S.C."/>
            <person name="Maumus F."/>
            <person name="Mayer C."/>
            <person name="Miller J."/>
            <person name="Monier A."/>
            <person name="Salamov A."/>
            <person name="Young J."/>
            <person name="Aguilar M."/>
            <person name="Claverie J.M."/>
            <person name="Frickenhaus S."/>
            <person name="Gonzalez K."/>
            <person name="Herman E.K."/>
            <person name="Lin Y.C."/>
            <person name="Napier J."/>
            <person name="Ogata H."/>
            <person name="Sarno A.F."/>
            <person name="Shmutz J."/>
            <person name="Schroeder D."/>
            <person name="de Vargas C."/>
            <person name="Verret F."/>
            <person name="von Dassow P."/>
            <person name="Valentin K."/>
            <person name="Van de Peer Y."/>
            <person name="Wheeler G."/>
            <person name="Dacks J.B."/>
            <person name="Delwiche C.F."/>
            <person name="Dyhrman S.T."/>
            <person name="Glockner G."/>
            <person name="John U."/>
            <person name="Richards T."/>
            <person name="Worden A.Z."/>
            <person name="Zhang X."/>
            <person name="Grigoriev I.V."/>
            <person name="Allen A.E."/>
            <person name="Bidle K."/>
            <person name="Borodovsky M."/>
            <person name="Bowler C."/>
            <person name="Brownlee C."/>
            <person name="Cock J.M."/>
            <person name="Elias M."/>
            <person name="Gladyshev V.N."/>
            <person name="Groth M."/>
            <person name="Guda C."/>
            <person name="Hadaegh A."/>
            <person name="Iglesias-Rodriguez M.D."/>
            <person name="Jenkins J."/>
            <person name="Jones B.M."/>
            <person name="Lawson T."/>
            <person name="Leese F."/>
            <person name="Lindquist E."/>
            <person name="Lobanov A."/>
            <person name="Lomsadze A."/>
            <person name="Malik S.B."/>
            <person name="Marsh M.E."/>
            <person name="Mackinder L."/>
            <person name="Mock T."/>
            <person name="Mueller-Roeber B."/>
            <person name="Pagarete A."/>
            <person name="Parker M."/>
            <person name="Probert I."/>
            <person name="Quesneville H."/>
            <person name="Raines C."/>
            <person name="Rensing S.A."/>
            <person name="Riano-Pachon D.M."/>
            <person name="Richier S."/>
            <person name="Rokitta S."/>
            <person name="Shiraiwa Y."/>
            <person name="Soanes D.M."/>
            <person name="van der Giezen M."/>
            <person name="Wahlund T.M."/>
            <person name="Williams B."/>
            <person name="Wilson W."/>
            <person name="Wolfe G."/>
            <person name="Wurch L.L."/>
        </authorList>
    </citation>
    <scope>NUCLEOTIDE SEQUENCE</scope>
</reference>
<evidence type="ECO:0000313" key="3">
    <source>
        <dbReference type="EnsemblProtists" id="EOD14519"/>
    </source>
</evidence>
<keyword evidence="4" id="KW-1185">Reference proteome</keyword>
<feature type="compositionally biased region" description="Low complexity" evidence="1">
    <location>
        <begin position="167"/>
        <end position="179"/>
    </location>
</feature>
<evidence type="ECO:0000256" key="2">
    <source>
        <dbReference type="SAM" id="SignalP"/>
    </source>
</evidence>
<dbReference type="GeneID" id="17260661"/>
<dbReference type="AlphaFoldDB" id="A0A0D3ITD4"/>
<feature type="signal peptide" evidence="2">
    <location>
        <begin position="1"/>
        <end position="20"/>
    </location>
</feature>
<feature type="chain" id="PRO_5044291206" evidence="2">
    <location>
        <begin position="21"/>
        <end position="243"/>
    </location>
</feature>
<reference evidence="3" key="2">
    <citation type="submission" date="2024-10" db="UniProtKB">
        <authorList>
            <consortium name="EnsemblProtists"/>
        </authorList>
    </citation>
    <scope>IDENTIFICATION</scope>
</reference>
<dbReference type="eggNOG" id="ENOG502T2NU">
    <property type="taxonomic scope" value="Eukaryota"/>
</dbReference>
<evidence type="ECO:0000256" key="1">
    <source>
        <dbReference type="SAM" id="MobiDB-lite"/>
    </source>
</evidence>
<protein>
    <submittedName>
        <fullName evidence="3">Uncharacterized protein</fullName>
    </submittedName>
</protein>
<feature type="region of interest" description="Disordered" evidence="1">
    <location>
        <begin position="167"/>
        <end position="187"/>
    </location>
</feature>
<dbReference type="Proteomes" id="UP000013827">
    <property type="component" value="Unassembled WGS sequence"/>
</dbReference>
<dbReference type="EnsemblProtists" id="EOD14519">
    <property type="protein sequence ID" value="EOD14519"/>
    <property type="gene ID" value="EMIHUDRAFT_432471"/>
</dbReference>
<sequence>MMHALMNLWLAVGLLTPCYGFSLSGAVPCALRSLASTRRPVKLAASQPDYRRFELCRLGESGEIEECQVVDEAGLLEVLGPVAAERVLLDPASAELFFTAPANVSGALPGSPADGAGRFFTLADWQVRQCVDEEVCDLHESVLARALGPQAHEQAAARAAAAAATASDAASSSSEPESAADGDGGRSPGRYHVHFGAGRLGMGLVVPAISASGIPFAVVQRPKRKWQEPRPAARPLTSPSPHE</sequence>
<dbReference type="RefSeq" id="XP_005766948.1">
    <property type="nucleotide sequence ID" value="XM_005766891.1"/>
</dbReference>
<keyword evidence="2" id="KW-0732">Signal</keyword>
<feature type="region of interest" description="Disordered" evidence="1">
    <location>
        <begin position="221"/>
        <end position="243"/>
    </location>
</feature>